<dbReference type="PANTHER" id="PTHR43895:SF32">
    <property type="entry name" value="SERINE_THREONINE-PROTEIN KINASE CHK1"/>
    <property type="match status" value="1"/>
</dbReference>
<dbReference type="SMART" id="SM00220">
    <property type="entry name" value="S_TKc"/>
    <property type="match status" value="1"/>
</dbReference>
<evidence type="ECO:0000313" key="12">
    <source>
        <dbReference type="EMBL" id="ETO15800.1"/>
    </source>
</evidence>
<keyword evidence="10" id="KW-0472">Membrane</keyword>
<dbReference type="Gene3D" id="1.10.510.10">
    <property type="entry name" value="Transferase(Phosphotransferase) domain 1"/>
    <property type="match status" value="1"/>
</dbReference>
<dbReference type="GO" id="GO:0007165">
    <property type="term" value="P:signal transduction"/>
    <property type="evidence" value="ECO:0007669"/>
    <property type="project" value="TreeGrafter"/>
</dbReference>
<evidence type="ECO:0000256" key="9">
    <source>
        <dbReference type="SAM" id="MobiDB-lite"/>
    </source>
</evidence>
<dbReference type="GO" id="GO:0005524">
    <property type="term" value="F:ATP binding"/>
    <property type="evidence" value="ECO:0007669"/>
    <property type="project" value="UniProtKB-KW"/>
</dbReference>
<dbReference type="AlphaFoldDB" id="X6MRS6"/>
<gene>
    <name evidence="12" type="ORF">RFI_21563</name>
</gene>
<evidence type="ECO:0000259" key="11">
    <source>
        <dbReference type="PROSITE" id="PS50011"/>
    </source>
</evidence>
<comment type="caution">
    <text evidence="12">The sequence shown here is derived from an EMBL/GenBank/DDBJ whole genome shotgun (WGS) entry which is preliminary data.</text>
</comment>
<feature type="transmembrane region" description="Helical" evidence="10">
    <location>
        <begin position="125"/>
        <end position="142"/>
    </location>
</feature>
<evidence type="ECO:0000256" key="8">
    <source>
        <dbReference type="ARBA" id="ARBA00048679"/>
    </source>
</evidence>
<evidence type="ECO:0000256" key="2">
    <source>
        <dbReference type="ARBA" id="ARBA00022527"/>
    </source>
</evidence>
<comment type="catalytic activity">
    <reaction evidence="8">
        <text>L-seryl-[protein] + ATP = O-phospho-L-seryl-[protein] + ADP + H(+)</text>
        <dbReference type="Rhea" id="RHEA:17989"/>
        <dbReference type="Rhea" id="RHEA-COMP:9863"/>
        <dbReference type="Rhea" id="RHEA-COMP:11604"/>
        <dbReference type="ChEBI" id="CHEBI:15378"/>
        <dbReference type="ChEBI" id="CHEBI:29999"/>
        <dbReference type="ChEBI" id="CHEBI:30616"/>
        <dbReference type="ChEBI" id="CHEBI:83421"/>
        <dbReference type="ChEBI" id="CHEBI:456216"/>
        <dbReference type="EC" id="2.7.11.1"/>
    </reaction>
</comment>
<feature type="non-terminal residue" evidence="12">
    <location>
        <position position="1"/>
    </location>
</feature>
<feature type="region of interest" description="Disordered" evidence="9">
    <location>
        <begin position="309"/>
        <end position="343"/>
    </location>
</feature>
<dbReference type="InterPro" id="IPR011009">
    <property type="entry name" value="Kinase-like_dom_sf"/>
</dbReference>
<dbReference type="Proteomes" id="UP000023152">
    <property type="component" value="Unassembled WGS sequence"/>
</dbReference>
<proteinExistence type="predicted"/>
<evidence type="ECO:0000256" key="7">
    <source>
        <dbReference type="ARBA" id="ARBA00047899"/>
    </source>
</evidence>
<dbReference type="PANTHER" id="PTHR43895">
    <property type="entry name" value="CALCIUM/CALMODULIN-DEPENDENT PROTEIN KINASE KINASE-RELATED"/>
    <property type="match status" value="1"/>
</dbReference>
<evidence type="ECO:0000256" key="4">
    <source>
        <dbReference type="ARBA" id="ARBA00022741"/>
    </source>
</evidence>
<name>X6MRS6_RETFI</name>
<keyword evidence="5 12" id="KW-0418">Kinase</keyword>
<dbReference type="GO" id="GO:0004674">
    <property type="term" value="F:protein serine/threonine kinase activity"/>
    <property type="evidence" value="ECO:0007669"/>
    <property type="project" value="UniProtKB-KW"/>
</dbReference>
<evidence type="ECO:0000256" key="3">
    <source>
        <dbReference type="ARBA" id="ARBA00022679"/>
    </source>
</evidence>
<feature type="domain" description="Protein kinase" evidence="11">
    <location>
        <begin position="1"/>
        <end position="159"/>
    </location>
</feature>
<protein>
    <recommendedName>
        <fullName evidence="1">non-specific serine/threonine protein kinase</fullName>
        <ecNumber evidence="1">2.7.11.1</ecNumber>
    </recommendedName>
</protein>
<dbReference type="EMBL" id="ASPP01018791">
    <property type="protein sequence ID" value="ETO15800.1"/>
    <property type="molecule type" value="Genomic_DNA"/>
</dbReference>
<keyword evidence="2 12" id="KW-0723">Serine/threonine-protein kinase</keyword>
<accession>X6MRS6</accession>
<dbReference type="Pfam" id="PF00069">
    <property type="entry name" value="Pkinase"/>
    <property type="match status" value="1"/>
</dbReference>
<dbReference type="InterPro" id="IPR000719">
    <property type="entry name" value="Prot_kinase_dom"/>
</dbReference>
<dbReference type="OrthoDB" id="193931at2759"/>
<evidence type="ECO:0000256" key="5">
    <source>
        <dbReference type="ARBA" id="ARBA00022777"/>
    </source>
</evidence>
<dbReference type="SUPFAM" id="SSF56112">
    <property type="entry name" value="Protein kinase-like (PK-like)"/>
    <property type="match status" value="1"/>
</dbReference>
<evidence type="ECO:0000256" key="1">
    <source>
        <dbReference type="ARBA" id="ARBA00012513"/>
    </source>
</evidence>
<sequence>HFAFIKDSLQTKKKKKMNLYVKLENLLVDNNGTLKITDFGLSGLYTREGKMFRTTLGSPNYVAPEVLNGRGYDGFKADIWSCGVILYALLAGCSVVVVVVVIVKICTADFQYPETFGGNVIGNGLYFYIVSLFYLLNSIFQIDPEKRATIEQIKQHPWFKGSELNEQSSREEALMLSPEEEAQVESAIETIEKHTPHSHKNVSFEDSCGQKLVDQLKHDPTGDDDSDNETVVTVTPTLSAKPTKSYGHNKRPSQVLEIRLDEDEKSNEQQQQHHHHQSMLNEVKEEEVFPKRNSLRVQISEVEDISGMTQRHLGTEHETIREISPLQDDSSSRTASPSPRMQAQPIPFKWTSYIFLDTLKSKTSQFTTKHNTKIISELFFL</sequence>
<feature type="compositionally biased region" description="Polar residues" evidence="9">
    <location>
        <begin position="327"/>
        <end position="341"/>
    </location>
</feature>
<dbReference type="EC" id="2.7.11.1" evidence="1"/>
<keyword evidence="4" id="KW-0547">Nucleotide-binding</keyword>
<keyword evidence="10" id="KW-1133">Transmembrane helix</keyword>
<dbReference type="PROSITE" id="PS50011">
    <property type="entry name" value="PROTEIN_KINASE_DOM"/>
    <property type="match status" value="1"/>
</dbReference>
<evidence type="ECO:0000256" key="6">
    <source>
        <dbReference type="ARBA" id="ARBA00022840"/>
    </source>
</evidence>
<feature type="transmembrane region" description="Helical" evidence="10">
    <location>
        <begin position="84"/>
        <end position="105"/>
    </location>
</feature>
<comment type="catalytic activity">
    <reaction evidence="7">
        <text>L-threonyl-[protein] + ATP = O-phospho-L-threonyl-[protein] + ADP + H(+)</text>
        <dbReference type="Rhea" id="RHEA:46608"/>
        <dbReference type="Rhea" id="RHEA-COMP:11060"/>
        <dbReference type="Rhea" id="RHEA-COMP:11605"/>
        <dbReference type="ChEBI" id="CHEBI:15378"/>
        <dbReference type="ChEBI" id="CHEBI:30013"/>
        <dbReference type="ChEBI" id="CHEBI:30616"/>
        <dbReference type="ChEBI" id="CHEBI:61977"/>
        <dbReference type="ChEBI" id="CHEBI:456216"/>
        <dbReference type="EC" id="2.7.11.1"/>
    </reaction>
</comment>
<keyword evidence="13" id="KW-1185">Reference proteome</keyword>
<evidence type="ECO:0000256" key="10">
    <source>
        <dbReference type="SAM" id="Phobius"/>
    </source>
</evidence>
<feature type="region of interest" description="Disordered" evidence="9">
    <location>
        <begin position="263"/>
        <end position="291"/>
    </location>
</feature>
<keyword evidence="6" id="KW-0067">ATP-binding</keyword>
<keyword evidence="10" id="KW-0812">Transmembrane</keyword>
<organism evidence="12 13">
    <name type="scientific">Reticulomyxa filosa</name>
    <dbReference type="NCBI Taxonomy" id="46433"/>
    <lineage>
        <taxon>Eukaryota</taxon>
        <taxon>Sar</taxon>
        <taxon>Rhizaria</taxon>
        <taxon>Retaria</taxon>
        <taxon>Foraminifera</taxon>
        <taxon>Monothalamids</taxon>
        <taxon>Reticulomyxidae</taxon>
        <taxon>Reticulomyxa</taxon>
    </lineage>
</organism>
<reference evidence="12 13" key="1">
    <citation type="journal article" date="2013" name="Curr. Biol.">
        <title>The Genome of the Foraminiferan Reticulomyxa filosa.</title>
        <authorList>
            <person name="Glockner G."/>
            <person name="Hulsmann N."/>
            <person name="Schleicher M."/>
            <person name="Noegel A.A."/>
            <person name="Eichinger L."/>
            <person name="Gallinger C."/>
            <person name="Pawlowski J."/>
            <person name="Sierra R."/>
            <person name="Euteneuer U."/>
            <person name="Pillet L."/>
            <person name="Moustafa A."/>
            <person name="Platzer M."/>
            <person name="Groth M."/>
            <person name="Szafranski K."/>
            <person name="Schliwa M."/>
        </authorList>
    </citation>
    <scope>NUCLEOTIDE SEQUENCE [LARGE SCALE GENOMIC DNA]</scope>
</reference>
<keyword evidence="3" id="KW-0808">Transferase</keyword>
<evidence type="ECO:0000313" key="13">
    <source>
        <dbReference type="Proteomes" id="UP000023152"/>
    </source>
</evidence>